<dbReference type="Pfam" id="PF12833">
    <property type="entry name" value="HTH_18"/>
    <property type="match status" value="1"/>
</dbReference>
<dbReference type="SMART" id="SM00342">
    <property type="entry name" value="HTH_ARAC"/>
    <property type="match status" value="1"/>
</dbReference>
<dbReference type="GO" id="GO:0003700">
    <property type="term" value="F:DNA-binding transcription factor activity"/>
    <property type="evidence" value="ECO:0007669"/>
    <property type="project" value="InterPro"/>
</dbReference>
<dbReference type="AlphaFoldDB" id="A0A9X2MTY8"/>
<dbReference type="InterPro" id="IPR009057">
    <property type="entry name" value="Homeodomain-like_sf"/>
</dbReference>
<dbReference type="SUPFAM" id="SSF46689">
    <property type="entry name" value="Homeodomain-like"/>
    <property type="match status" value="1"/>
</dbReference>
<reference evidence="6" key="1">
    <citation type="submission" date="2022-08" db="EMBL/GenBank/DDBJ databases">
        <title>The genomic sequence of strain Paenibacillus sp. SCIV0701.</title>
        <authorList>
            <person name="Zhao H."/>
        </authorList>
    </citation>
    <scope>NUCLEOTIDE SEQUENCE</scope>
    <source>
        <strain evidence="6">SCIV0701</strain>
    </source>
</reference>
<dbReference type="PANTHER" id="PTHR43280">
    <property type="entry name" value="ARAC-FAMILY TRANSCRIPTIONAL REGULATOR"/>
    <property type="match status" value="1"/>
</dbReference>
<accession>A0A9X2MTY8</accession>
<organism evidence="6 7">
    <name type="scientific">Paenibacillus soyae</name>
    <dbReference type="NCBI Taxonomy" id="2969249"/>
    <lineage>
        <taxon>Bacteria</taxon>
        <taxon>Bacillati</taxon>
        <taxon>Bacillota</taxon>
        <taxon>Bacilli</taxon>
        <taxon>Bacillales</taxon>
        <taxon>Paenibacillaceae</taxon>
        <taxon>Paenibacillus</taxon>
    </lineage>
</organism>
<dbReference type="Gene3D" id="1.10.10.60">
    <property type="entry name" value="Homeodomain-like"/>
    <property type="match status" value="2"/>
</dbReference>
<keyword evidence="2" id="KW-0238">DNA-binding</keyword>
<sequence length="778" mass="87821">MKIFGFYKSKKYLQRVMISIMASMVVILVASSVTGAYMLERSVKNMQEDSSLKVLSQIQYNLSYMNEIITRLSSFVFKDPFLITLMYNDDLPEMDRIRGHRQMENIMASSSFLHSMVVYNKSQSAMYGTSVNFLLDEGVTEAKIKSQLLNPDNPKPTNRLIPMSLETADGSIDTFAFIVTDSLKPFSEGTSAIILFIKSDWVFDSLRKMNVSGEENQGEVYIQTEDGSLLTSDPNAAYIAAEDREALKRLVDADKSAANGASGSIISELTPGKSMISYMDDGLGSWTILYVRSYDKLMAGVSEARNSSLLMSGAFLLLAVGLSVWLSYKLYHPIENMLKQIKPYLNDNRQGAGAPRDELGMMSENVRQLSDKLNEISSEQIVQKYYLRKFLTDSQLFSHHDMQHAIEKHQLNISVTDELIVCVLRIDNYSAYDDNASSSSKRLYVFAIVNIAAEIMGKRYPCETVEMKGDHVALILSRRESERNAPFEHVVPLVRDIQQTVERYYGLTLSCGISDIVTHYPFLSGAYSQALRLCQYKIIKGNKAILTSQDVKENLASKQMAVPVPIERKLAEALKKGHLTDAGNELEKAFSLIAGFAYEDMLRAVTNLAWLIKNVADEINENRIVSFSIESNAVQQIAREKETLQEMYLALLALCAKICEGQRPAALERNEMMLETVKELIEEKFADINLSQQSIASTVKLSSAYIGKLFKDSYKMSITEFINEVRLRHAQQLLEQDNYTIAEIMERCGYANQSYFFRLFKGKVGSTPKEYRMKKSIS</sequence>
<evidence type="ECO:0000256" key="1">
    <source>
        <dbReference type="ARBA" id="ARBA00023015"/>
    </source>
</evidence>
<evidence type="ECO:0000256" key="2">
    <source>
        <dbReference type="ARBA" id="ARBA00023125"/>
    </source>
</evidence>
<keyword evidence="4" id="KW-0472">Membrane</keyword>
<gene>
    <name evidence="6" type="ORF">NQZ67_21345</name>
</gene>
<keyword evidence="4" id="KW-1133">Transmembrane helix</keyword>
<evidence type="ECO:0000256" key="4">
    <source>
        <dbReference type="SAM" id="Phobius"/>
    </source>
</evidence>
<evidence type="ECO:0000313" key="7">
    <source>
        <dbReference type="Proteomes" id="UP001141950"/>
    </source>
</evidence>
<feature type="transmembrane region" description="Helical" evidence="4">
    <location>
        <begin position="309"/>
        <end position="328"/>
    </location>
</feature>
<evidence type="ECO:0000256" key="3">
    <source>
        <dbReference type="ARBA" id="ARBA00023163"/>
    </source>
</evidence>
<dbReference type="PANTHER" id="PTHR43280:SF28">
    <property type="entry name" value="HTH-TYPE TRANSCRIPTIONAL ACTIVATOR RHAS"/>
    <property type="match status" value="1"/>
</dbReference>
<feature type="transmembrane region" description="Helical" evidence="4">
    <location>
        <begin position="12"/>
        <end position="39"/>
    </location>
</feature>
<keyword evidence="1" id="KW-0805">Transcription regulation</keyword>
<name>A0A9X2MTY8_9BACL</name>
<keyword evidence="3" id="KW-0804">Transcription</keyword>
<dbReference type="RefSeq" id="WP_257449864.1">
    <property type="nucleotide sequence ID" value="NZ_JANIPJ010000017.1"/>
</dbReference>
<evidence type="ECO:0000259" key="5">
    <source>
        <dbReference type="PROSITE" id="PS01124"/>
    </source>
</evidence>
<dbReference type="GO" id="GO:0043565">
    <property type="term" value="F:sequence-specific DNA binding"/>
    <property type="evidence" value="ECO:0007669"/>
    <property type="project" value="InterPro"/>
</dbReference>
<proteinExistence type="predicted"/>
<keyword evidence="7" id="KW-1185">Reference proteome</keyword>
<dbReference type="PROSITE" id="PS01124">
    <property type="entry name" value="HTH_ARAC_FAMILY_2"/>
    <property type="match status" value="1"/>
</dbReference>
<dbReference type="Proteomes" id="UP001141950">
    <property type="component" value="Unassembled WGS sequence"/>
</dbReference>
<evidence type="ECO:0000313" key="6">
    <source>
        <dbReference type="EMBL" id="MCR2806430.1"/>
    </source>
</evidence>
<dbReference type="EMBL" id="JANIPJ010000017">
    <property type="protein sequence ID" value="MCR2806430.1"/>
    <property type="molecule type" value="Genomic_DNA"/>
</dbReference>
<dbReference type="Gene3D" id="6.10.340.10">
    <property type="match status" value="1"/>
</dbReference>
<feature type="domain" description="HTH araC/xylS-type" evidence="5">
    <location>
        <begin position="675"/>
        <end position="774"/>
    </location>
</feature>
<protein>
    <submittedName>
        <fullName evidence="6">AraC family transcriptional regulator</fullName>
    </submittedName>
</protein>
<keyword evidence="4" id="KW-0812">Transmembrane</keyword>
<dbReference type="InterPro" id="IPR020449">
    <property type="entry name" value="Tscrpt_reg_AraC-type_HTH"/>
</dbReference>
<comment type="caution">
    <text evidence="6">The sequence shown here is derived from an EMBL/GenBank/DDBJ whole genome shotgun (WGS) entry which is preliminary data.</text>
</comment>
<dbReference type="InterPro" id="IPR018060">
    <property type="entry name" value="HTH_AraC"/>
</dbReference>
<dbReference type="PRINTS" id="PR00032">
    <property type="entry name" value="HTHARAC"/>
</dbReference>